<dbReference type="GO" id="GO:0016491">
    <property type="term" value="F:oxidoreductase activity"/>
    <property type="evidence" value="ECO:0007669"/>
    <property type="project" value="UniProtKB-KW"/>
</dbReference>
<dbReference type="Gene3D" id="1.10.287.3510">
    <property type="match status" value="1"/>
</dbReference>
<feature type="transmembrane region" description="Helical" evidence="11">
    <location>
        <begin position="6"/>
        <end position="24"/>
    </location>
</feature>
<comment type="similarity">
    <text evidence="2">Belongs to the complex I subunit 4L family.</text>
</comment>
<evidence type="ECO:0000256" key="10">
    <source>
        <dbReference type="ARBA" id="ARBA00049551"/>
    </source>
</evidence>
<dbReference type="AlphaFoldDB" id="Q6SKY3"/>
<evidence type="ECO:0000313" key="12">
    <source>
        <dbReference type="EMBL" id="AAS00890.1"/>
    </source>
</evidence>
<comment type="subcellular location">
    <subcellularLocation>
        <location evidence="1">Membrane</location>
        <topology evidence="1">Multi-pass membrane protein</topology>
    </subcellularLocation>
</comment>
<gene>
    <name evidence="12" type="primary">nad4L</name>
</gene>
<keyword evidence="12" id="KW-0560">Oxidoreductase</keyword>
<keyword evidence="6 11" id="KW-1133">Transmembrane helix</keyword>
<evidence type="ECO:0000256" key="11">
    <source>
        <dbReference type="SAM" id="Phobius"/>
    </source>
</evidence>
<feature type="transmembrane region" description="Helical" evidence="11">
    <location>
        <begin position="31"/>
        <end position="51"/>
    </location>
</feature>
<keyword evidence="8 11" id="KW-0472">Membrane</keyword>
<protein>
    <recommendedName>
        <fullName evidence="3">NADH-ubiquinone oxidoreductase chain 4L</fullName>
    </recommendedName>
    <alternativeName>
        <fullName evidence="9">NADH dehydrogenase subunit 4L</fullName>
    </alternativeName>
</protein>
<proteinExistence type="inferred from homology"/>
<keyword evidence="12" id="KW-0496">Mitochondrion</keyword>
<reference evidence="12" key="1">
    <citation type="journal article" date="2004" name="Proc. R. Soc. B">
        <title>Phylogenetic position of the Pentastomida and [pan]crustacean relationships.</title>
        <authorList>
            <person name="Lavrov D.V."/>
            <person name="Brown W.M."/>
            <person name="Boore J.L."/>
        </authorList>
    </citation>
    <scope>NUCLEOTIDE SEQUENCE</scope>
</reference>
<accession>Q6SKY3</accession>
<evidence type="ECO:0000256" key="8">
    <source>
        <dbReference type="ARBA" id="ARBA00023136"/>
    </source>
</evidence>
<evidence type="ECO:0000256" key="1">
    <source>
        <dbReference type="ARBA" id="ARBA00004141"/>
    </source>
</evidence>
<keyword evidence="4 11" id="KW-0812">Transmembrane</keyword>
<evidence type="ECO:0000256" key="6">
    <source>
        <dbReference type="ARBA" id="ARBA00022989"/>
    </source>
</evidence>
<dbReference type="InterPro" id="IPR039428">
    <property type="entry name" value="NUOK/Mnh_C1-like"/>
</dbReference>
<organism evidence="12">
    <name type="scientific">Xibalbanus tulumensis</name>
    <name type="common">Blind cave remipede</name>
    <name type="synonym">Speleonectes tulumensis</name>
    <dbReference type="NCBI Taxonomy" id="1519145"/>
    <lineage>
        <taxon>Eukaryota</taxon>
        <taxon>Metazoa</taxon>
        <taxon>Ecdysozoa</taxon>
        <taxon>Arthropoda</taxon>
        <taxon>Crustacea</taxon>
        <taxon>Remipedia</taxon>
        <taxon>Nectiopoda</taxon>
        <taxon>Speleonectidae</taxon>
        <taxon>Xibalbanus</taxon>
    </lineage>
</organism>
<name>Q6SKY3_XIBTU</name>
<sequence>MFISYLFSVILYITFFTGLLGFIIKRSHLMSVLVMLEFMVLGLYLLLMFTYTLGDFGVCCSVMFLVMSVCGGVMGLSIVVCMVRSHGSDSYLISSLLYC</sequence>
<evidence type="ECO:0000256" key="5">
    <source>
        <dbReference type="ARBA" id="ARBA00022967"/>
    </source>
</evidence>
<evidence type="ECO:0000256" key="2">
    <source>
        <dbReference type="ARBA" id="ARBA00010519"/>
    </source>
</evidence>
<evidence type="ECO:0000256" key="9">
    <source>
        <dbReference type="ARBA" id="ARBA00031586"/>
    </source>
</evidence>
<comment type="catalytic activity">
    <reaction evidence="10">
        <text>a ubiquinone + NADH + 5 H(+)(in) = a ubiquinol + NAD(+) + 4 H(+)(out)</text>
        <dbReference type="Rhea" id="RHEA:29091"/>
        <dbReference type="Rhea" id="RHEA-COMP:9565"/>
        <dbReference type="Rhea" id="RHEA-COMP:9566"/>
        <dbReference type="ChEBI" id="CHEBI:15378"/>
        <dbReference type="ChEBI" id="CHEBI:16389"/>
        <dbReference type="ChEBI" id="CHEBI:17976"/>
        <dbReference type="ChEBI" id="CHEBI:57540"/>
        <dbReference type="ChEBI" id="CHEBI:57945"/>
        <dbReference type="EC" id="7.1.1.2"/>
    </reaction>
</comment>
<dbReference type="Pfam" id="PF00420">
    <property type="entry name" value="Oxidored_q2"/>
    <property type="match status" value="1"/>
</dbReference>
<dbReference type="EMBL" id="AY456190">
    <property type="protein sequence ID" value="AAS00890.1"/>
    <property type="molecule type" value="Genomic_DNA"/>
</dbReference>
<keyword evidence="7" id="KW-0520">NAD</keyword>
<evidence type="ECO:0000256" key="3">
    <source>
        <dbReference type="ARBA" id="ARBA00016612"/>
    </source>
</evidence>
<evidence type="ECO:0000256" key="7">
    <source>
        <dbReference type="ARBA" id="ARBA00023027"/>
    </source>
</evidence>
<evidence type="ECO:0000256" key="4">
    <source>
        <dbReference type="ARBA" id="ARBA00022692"/>
    </source>
</evidence>
<dbReference type="GO" id="GO:0016020">
    <property type="term" value="C:membrane"/>
    <property type="evidence" value="ECO:0007669"/>
    <property type="project" value="UniProtKB-SubCell"/>
</dbReference>
<feature type="transmembrane region" description="Helical" evidence="11">
    <location>
        <begin position="63"/>
        <end position="83"/>
    </location>
</feature>
<keyword evidence="5" id="KW-1278">Translocase</keyword>
<geneLocation type="mitochondrion" evidence="12"/>
<dbReference type="GO" id="GO:0008137">
    <property type="term" value="F:NADH dehydrogenase (ubiquinone) activity"/>
    <property type="evidence" value="ECO:0007669"/>
    <property type="project" value="UniProtKB-EC"/>
</dbReference>